<accession>A0A521G5F3</accession>
<dbReference type="GO" id="GO:0000160">
    <property type="term" value="P:phosphorelay signal transduction system"/>
    <property type="evidence" value="ECO:0007669"/>
    <property type="project" value="InterPro"/>
</dbReference>
<protein>
    <recommendedName>
        <fullName evidence="4">Response regulatory domain-containing protein</fullName>
    </recommendedName>
</protein>
<evidence type="ECO:0000256" key="1">
    <source>
        <dbReference type="ARBA" id="ARBA00022553"/>
    </source>
</evidence>
<dbReference type="CDD" id="cd00156">
    <property type="entry name" value="REC"/>
    <property type="match status" value="1"/>
</dbReference>
<dbReference type="InterPro" id="IPR050595">
    <property type="entry name" value="Bact_response_regulator"/>
</dbReference>
<proteinExistence type="predicted"/>
<organism evidence="5 6">
    <name type="scientific">Candidatus Electronema aureum</name>
    <dbReference type="NCBI Taxonomy" id="2005002"/>
    <lineage>
        <taxon>Bacteria</taxon>
        <taxon>Pseudomonadati</taxon>
        <taxon>Thermodesulfobacteriota</taxon>
        <taxon>Desulfobulbia</taxon>
        <taxon>Desulfobulbales</taxon>
        <taxon>Desulfobulbaceae</taxon>
        <taxon>Candidatus Electronema</taxon>
    </lineage>
</organism>
<feature type="region of interest" description="Disordered" evidence="3">
    <location>
        <begin position="1"/>
        <end position="22"/>
    </location>
</feature>
<evidence type="ECO:0000313" key="6">
    <source>
        <dbReference type="Proteomes" id="UP000316238"/>
    </source>
</evidence>
<dbReference type="PANTHER" id="PTHR44591:SF3">
    <property type="entry name" value="RESPONSE REGULATORY DOMAIN-CONTAINING PROTEIN"/>
    <property type="match status" value="1"/>
</dbReference>
<dbReference type="Pfam" id="PF00072">
    <property type="entry name" value="Response_reg"/>
    <property type="match status" value="1"/>
</dbReference>
<name>A0A521G5F3_9BACT</name>
<feature type="modified residue" description="4-aspartylphosphate" evidence="2">
    <location>
        <position position="78"/>
    </location>
</feature>
<dbReference type="Proteomes" id="UP000316238">
    <property type="component" value="Unassembled WGS sequence"/>
</dbReference>
<dbReference type="Gene3D" id="3.40.50.2300">
    <property type="match status" value="1"/>
</dbReference>
<evidence type="ECO:0000256" key="3">
    <source>
        <dbReference type="SAM" id="MobiDB-lite"/>
    </source>
</evidence>
<feature type="compositionally biased region" description="Polar residues" evidence="3">
    <location>
        <begin position="1"/>
        <end position="13"/>
    </location>
</feature>
<reference evidence="5" key="1">
    <citation type="submission" date="2017-07" db="EMBL/GenBank/DDBJ databases">
        <title>The cable genome - Insights into the physiology and evolution of filamentous bacteria capable of sulfide oxidation via long distance electron transfer.</title>
        <authorList>
            <person name="Thorup C."/>
            <person name="Bjerg J.T."/>
            <person name="Schreiber L."/>
            <person name="Nielsen L.P."/>
            <person name="Kjeldsen K.U."/>
            <person name="Boesen T."/>
            <person name="Boggild A."/>
            <person name="Meysman F."/>
            <person name="Geelhoed J."/>
            <person name="Schramm A."/>
        </authorList>
    </citation>
    <scope>NUCLEOTIDE SEQUENCE [LARGE SCALE GENOMIC DNA]</scope>
    <source>
        <strain evidence="5">GS</strain>
    </source>
</reference>
<dbReference type="SUPFAM" id="SSF52172">
    <property type="entry name" value="CheY-like"/>
    <property type="match status" value="1"/>
</dbReference>
<dbReference type="InterPro" id="IPR011006">
    <property type="entry name" value="CheY-like_superfamily"/>
</dbReference>
<dbReference type="AlphaFoldDB" id="A0A521G5F3"/>
<gene>
    <name evidence="5" type="ORF">CDV28_101154</name>
</gene>
<dbReference type="EMBL" id="NQJD01000001">
    <property type="protein sequence ID" value="TAA76252.1"/>
    <property type="molecule type" value="Genomic_DNA"/>
</dbReference>
<dbReference type="InterPro" id="IPR001789">
    <property type="entry name" value="Sig_transdc_resp-reg_receiver"/>
</dbReference>
<evidence type="ECO:0000259" key="4">
    <source>
        <dbReference type="PROSITE" id="PS50110"/>
    </source>
</evidence>
<evidence type="ECO:0000256" key="2">
    <source>
        <dbReference type="PROSITE-ProRule" id="PRU00169"/>
    </source>
</evidence>
<dbReference type="PROSITE" id="PS50110">
    <property type="entry name" value="RESPONSE_REGULATORY"/>
    <property type="match status" value="1"/>
</dbReference>
<keyword evidence="6" id="KW-1185">Reference proteome</keyword>
<feature type="domain" description="Response regulatory" evidence="4">
    <location>
        <begin position="28"/>
        <end position="143"/>
    </location>
</feature>
<evidence type="ECO:0000313" key="5">
    <source>
        <dbReference type="EMBL" id="TAA76252.1"/>
    </source>
</evidence>
<dbReference type="PANTHER" id="PTHR44591">
    <property type="entry name" value="STRESS RESPONSE REGULATOR PROTEIN 1"/>
    <property type="match status" value="1"/>
</dbReference>
<keyword evidence="1 2" id="KW-0597">Phosphoprotein</keyword>
<comment type="caution">
    <text evidence="5">The sequence shown here is derived from an EMBL/GenBank/DDBJ whole genome shotgun (WGS) entry which is preliminary data.</text>
</comment>
<sequence>MQTADQTETSITALTGKDNLPPRPARKQVLIVDDDQSLLASIRAGLEQHPGFRVLTAASGSEALGIIDSNSLDLAVLDLSMPDMDGLQLLAALSESFPEIPSIVMTGFSSPLMKQQLKQAGALKVLEKPLDIETLEREISRVIKGDDGCCCHLPLEIFLQLAAMEHKTIHLKVFRPDGCCGSFFFREGLLIDAEQGNLSGDNAVLAMLEWQDFTLGLKEYSPPFPEPRVNSALAYLLLRTSCRLDQYSNSACLDQAKGELLRLQQENSVGIDCP</sequence>
<dbReference type="SMART" id="SM00448">
    <property type="entry name" value="REC"/>
    <property type="match status" value="1"/>
</dbReference>